<dbReference type="Gene3D" id="3.30.470.30">
    <property type="entry name" value="DNA ligase/mRNA capping enzyme"/>
    <property type="match status" value="1"/>
</dbReference>
<sequence>MGRQQLSFEALQRRAAAGGRTAVRLADELPAHFVVFDVLQARGEVLLKQPYAARRARLEELFTEYALTPPWLLCRATDDVRTAQEWLTPWTQQPGVGGLVIKGRAQHCPPGVRGWHKGRGQEEGNAEHGCVRARVEHTFARMKNWKILRDCRQRGDGLHHAVQTVATMHNLAMAE</sequence>
<feature type="domain" description="Transposase IS4-like" evidence="2">
    <location>
        <begin position="118"/>
        <end position="171"/>
    </location>
</feature>
<name>A0ABW7BAE9_9ACTN</name>
<gene>
    <name evidence="3" type="ORF">ACGFZB_26080</name>
</gene>
<feature type="domain" description="ATP-dependent DNA ligase family profile" evidence="1">
    <location>
        <begin position="4"/>
        <end position="117"/>
    </location>
</feature>
<dbReference type="EMBL" id="JBICYV010000013">
    <property type="protein sequence ID" value="MFG3013840.1"/>
    <property type="molecule type" value="Genomic_DNA"/>
</dbReference>
<evidence type="ECO:0000259" key="1">
    <source>
        <dbReference type="Pfam" id="PF01068"/>
    </source>
</evidence>
<dbReference type="Proteomes" id="UP001604267">
    <property type="component" value="Unassembled WGS sequence"/>
</dbReference>
<comment type="caution">
    <text evidence="3">The sequence shown here is derived from an EMBL/GenBank/DDBJ whole genome shotgun (WGS) entry which is preliminary data.</text>
</comment>
<proteinExistence type="predicted"/>
<dbReference type="InterPro" id="IPR012310">
    <property type="entry name" value="DNA_ligase_ATP-dep_cent"/>
</dbReference>
<reference evidence="3 4" key="1">
    <citation type="submission" date="2024-10" db="EMBL/GenBank/DDBJ databases">
        <title>The Natural Products Discovery Center: Release of the First 8490 Sequenced Strains for Exploring Actinobacteria Biosynthetic Diversity.</title>
        <authorList>
            <person name="Kalkreuter E."/>
            <person name="Kautsar S.A."/>
            <person name="Yang D."/>
            <person name="Bader C.D."/>
            <person name="Teijaro C.N."/>
            <person name="Fluegel L."/>
            <person name="Davis C.M."/>
            <person name="Simpson J.R."/>
            <person name="Lauterbach L."/>
            <person name="Steele A.D."/>
            <person name="Gui C."/>
            <person name="Meng S."/>
            <person name="Li G."/>
            <person name="Viehrig K."/>
            <person name="Ye F."/>
            <person name="Su P."/>
            <person name="Kiefer A.F."/>
            <person name="Nichols A."/>
            <person name="Cepeda A.J."/>
            <person name="Yan W."/>
            <person name="Fan B."/>
            <person name="Jiang Y."/>
            <person name="Adhikari A."/>
            <person name="Zheng C.-J."/>
            <person name="Schuster L."/>
            <person name="Cowan T.M."/>
            <person name="Smanski M.J."/>
            <person name="Chevrette M.G."/>
            <person name="De Carvalho L.P.S."/>
            <person name="Shen B."/>
        </authorList>
    </citation>
    <scope>NUCLEOTIDE SEQUENCE [LARGE SCALE GENOMIC DNA]</scope>
    <source>
        <strain evidence="3 4">NPDC048320</strain>
    </source>
</reference>
<dbReference type="RefSeq" id="WP_392819858.1">
    <property type="nucleotide sequence ID" value="NZ_JBICYV010000013.1"/>
</dbReference>
<dbReference type="Pfam" id="PF01068">
    <property type="entry name" value="DNA_ligase_A_M"/>
    <property type="match status" value="1"/>
</dbReference>
<evidence type="ECO:0000313" key="3">
    <source>
        <dbReference type="EMBL" id="MFG3013840.1"/>
    </source>
</evidence>
<evidence type="ECO:0000313" key="4">
    <source>
        <dbReference type="Proteomes" id="UP001604267"/>
    </source>
</evidence>
<dbReference type="SUPFAM" id="SSF56091">
    <property type="entry name" value="DNA ligase/mRNA capping enzyme, catalytic domain"/>
    <property type="match status" value="1"/>
</dbReference>
<accession>A0ABW7BAE9</accession>
<protein>
    <submittedName>
        <fullName evidence="3">Transposase</fullName>
    </submittedName>
</protein>
<organism evidence="3 4">
    <name type="scientific">Streptomyces cinerochromogenes</name>
    <dbReference type="NCBI Taxonomy" id="66422"/>
    <lineage>
        <taxon>Bacteria</taxon>
        <taxon>Bacillati</taxon>
        <taxon>Actinomycetota</taxon>
        <taxon>Actinomycetes</taxon>
        <taxon>Kitasatosporales</taxon>
        <taxon>Streptomycetaceae</taxon>
        <taxon>Streptomyces</taxon>
    </lineage>
</organism>
<dbReference type="InterPro" id="IPR002559">
    <property type="entry name" value="Transposase_11"/>
</dbReference>
<keyword evidence="4" id="KW-1185">Reference proteome</keyword>
<evidence type="ECO:0000259" key="2">
    <source>
        <dbReference type="Pfam" id="PF01609"/>
    </source>
</evidence>
<dbReference type="Pfam" id="PF01609">
    <property type="entry name" value="DDE_Tnp_1"/>
    <property type="match status" value="1"/>
</dbReference>